<reference evidence="2" key="1">
    <citation type="submission" date="2019-04" db="EMBL/GenBank/DDBJ databases">
        <title>Friends and foes A comparative genomics studyof 23 Aspergillus species from section Flavi.</title>
        <authorList>
            <consortium name="DOE Joint Genome Institute"/>
            <person name="Kjaerbolling I."/>
            <person name="Vesth T."/>
            <person name="Frisvad J.C."/>
            <person name="Nybo J.L."/>
            <person name="Theobald S."/>
            <person name="Kildgaard S."/>
            <person name="Isbrandt T."/>
            <person name="Kuo A."/>
            <person name="Sato A."/>
            <person name="Lyhne E.K."/>
            <person name="Kogle M.E."/>
            <person name="Wiebenga A."/>
            <person name="Kun R.S."/>
            <person name="Lubbers R.J."/>
            <person name="Makela M.R."/>
            <person name="Barry K."/>
            <person name="Chovatia M."/>
            <person name="Clum A."/>
            <person name="Daum C."/>
            <person name="Haridas S."/>
            <person name="He G."/>
            <person name="LaButti K."/>
            <person name="Lipzen A."/>
            <person name="Mondo S."/>
            <person name="Riley R."/>
            <person name="Salamov A."/>
            <person name="Simmons B.A."/>
            <person name="Magnuson J.K."/>
            <person name="Henrissat B."/>
            <person name="Mortensen U.H."/>
            <person name="Larsen T.O."/>
            <person name="Devries R.P."/>
            <person name="Grigoriev I.V."/>
            <person name="Machida M."/>
            <person name="Baker S.E."/>
            <person name="Andersen M.R."/>
        </authorList>
    </citation>
    <scope>NUCLEOTIDE SEQUENCE [LARGE SCALE GENOMIC DNA]</scope>
    <source>
        <strain evidence="2">IBT 14317</strain>
    </source>
</reference>
<accession>A0A5N7CNR7</accession>
<evidence type="ECO:0000256" key="1">
    <source>
        <dbReference type="SAM" id="Phobius"/>
    </source>
</evidence>
<evidence type="ECO:0000313" key="2">
    <source>
        <dbReference type="EMBL" id="KAE8395173.1"/>
    </source>
</evidence>
<proteinExistence type="predicted"/>
<organism evidence="2">
    <name type="scientific">Petromyces alliaceus</name>
    <name type="common">Aspergillus alliaceus</name>
    <dbReference type="NCBI Taxonomy" id="209559"/>
    <lineage>
        <taxon>Eukaryota</taxon>
        <taxon>Fungi</taxon>
        <taxon>Dikarya</taxon>
        <taxon>Ascomycota</taxon>
        <taxon>Pezizomycotina</taxon>
        <taxon>Eurotiomycetes</taxon>
        <taxon>Eurotiomycetidae</taxon>
        <taxon>Eurotiales</taxon>
        <taxon>Aspergillaceae</taxon>
        <taxon>Aspergillus</taxon>
        <taxon>Aspergillus subgen. Circumdati</taxon>
    </lineage>
</organism>
<feature type="transmembrane region" description="Helical" evidence="1">
    <location>
        <begin position="26"/>
        <end position="47"/>
    </location>
</feature>
<gene>
    <name evidence="2" type="ORF">BDV23DRAFT_146282</name>
</gene>
<keyword evidence="1" id="KW-1133">Transmembrane helix</keyword>
<protein>
    <submittedName>
        <fullName evidence="2">Uncharacterized protein</fullName>
    </submittedName>
</protein>
<name>A0A5N7CNR7_PETAA</name>
<sequence length="88" mass="10095">MQCWTETKEEVGGEKEKSEEIRGSKIGAVLFIVLCFLLCGDGVLWSISLPCVIRAFHFAWRFLRCDEVKLKGKNNLMGVLLFWLTARE</sequence>
<keyword evidence="1" id="KW-0812">Transmembrane</keyword>
<dbReference type="AlphaFoldDB" id="A0A5N7CNR7"/>
<dbReference type="Proteomes" id="UP000326877">
    <property type="component" value="Unassembled WGS sequence"/>
</dbReference>
<dbReference type="EMBL" id="ML735220">
    <property type="protein sequence ID" value="KAE8395173.1"/>
    <property type="molecule type" value="Genomic_DNA"/>
</dbReference>
<keyword evidence="1" id="KW-0472">Membrane</keyword>